<keyword evidence="14" id="KW-1185">Reference proteome</keyword>
<keyword evidence="5 11" id="KW-0472">Membrane</keyword>
<dbReference type="InterPro" id="IPR013783">
    <property type="entry name" value="Ig-like_fold"/>
</dbReference>
<name>A0AAV9QM52_9TELE</name>
<gene>
    <name evidence="13" type="ORF">CRENBAI_013480</name>
</gene>
<comment type="caution">
    <text evidence="13">The sequence shown here is derived from an EMBL/GenBank/DDBJ whole genome shotgun (WGS) entry which is preliminary data.</text>
</comment>
<evidence type="ECO:0000313" key="14">
    <source>
        <dbReference type="Proteomes" id="UP001311232"/>
    </source>
</evidence>
<evidence type="ECO:0000256" key="5">
    <source>
        <dbReference type="ARBA" id="ARBA00023136"/>
    </source>
</evidence>
<sequence>MKQCVFAAVMTGRVSASVGESLFLRDDLFIMKVLLLLTLLTVFQSGCDSSRAVGQTGQNVTLTCKYDIKKNGAAHVCWGRGELPSSYCNNLLISTDGYKVKKETRVSSRYQLLGRLDEGDVSLTILNLTKEDAGKYGCRVEIPGWFNDEKHQFDLSVERAPDLTTSAPSDTQTFTESPDTAQTTADPMTTENLLTSCTDSSITAERQQKESMQMVVLVGVLFLLVVLATAAGLFIMARRWRRLKLPQQQQVHFNSTSSTLHLHHRGSVVENIYQIDGGVEGGEYEFCP</sequence>
<dbReference type="PANTHER" id="PTHR46608:SF3">
    <property type="entry name" value="T-CELL IMMUNOGLOBULIN AND MUCIN DOMAIN-CONTAINING PROTEIN 4"/>
    <property type="match status" value="1"/>
</dbReference>
<keyword evidence="6" id="KW-1015">Disulfide bond</keyword>
<keyword evidence="3" id="KW-0732">Signal</keyword>
<evidence type="ECO:0000256" key="10">
    <source>
        <dbReference type="SAM" id="MobiDB-lite"/>
    </source>
</evidence>
<dbReference type="GO" id="GO:0060097">
    <property type="term" value="P:cytoskeletal rearrangement involved in phagocytosis, engulfment"/>
    <property type="evidence" value="ECO:0007669"/>
    <property type="project" value="TreeGrafter"/>
</dbReference>
<dbReference type="GO" id="GO:0016020">
    <property type="term" value="C:membrane"/>
    <property type="evidence" value="ECO:0007669"/>
    <property type="project" value="UniProtKB-SubCell"/>
</dbReference>
<proteinExistence type="inferred from homology"/>
<organism evidence="13 14">
    <name type="scientific">Crenichthys baileyi</name>
    <name type="common">White River springfish</name>
    <dbReference type="NCBI Taxonomy" id="28760"/>
    <lineage>
        <taxon>Eukaryota</taxon>
        <taxon>Metazoa</taxon>
        <taxon>Chordata</taxon>
        <taxon>Craniata</taxon>
        <taxon>Vertebrata</taxon>
        <taxon>Euteleostomi</taxon>
        <taxon>Actinopterygii</taxon>
        <taxon>Neopterygii</taxon>
        <taxon>Teleostei</taxon>
        <taxon>Neoteleostei</taxon>
        <taxon>Acanthomorphata</taxon>
        <taxon>Ovalentaria</taxon>
        <taxon>Atherinomorphae</taxon>
        <taxon>Cyprinodontiformes</taxon>
        <taxon>Goodeidae</taxon>
        <taxon>Crenichthys</taxon>
    </lineage>
</organism>
<comment type="subcellular location">
    <subcellularLocation>
        <location evidence="1">Membrane</location>
        <topology evidence="1">Single-pass type I membrane protein</topology>
    </subcellularLocation>
</comment>
<dbReference type="GO" id="GO:0001786">
    <property type="term" value="F:phosphatidylserine binding"/>
    <property type="evidence" value="ECO:0007669"/>
    <property type="project" value="TreeGrafter"/>
</dbReference>
<dbReference type="SUPFAM" id="SSF48726">
    <property type="entry name" value="Immunoglobulin"/>
    <property type="match status" value="1"/>
</dbReference>
<feature type="region of interest" description="Disordered" evidence="10">
    <location>
        <begin position="162"/>
        <end position="186"/>
    </location>
</feature>
<evidence type="ECO:0000256" key="7">
    <source>
        <dbReference type="ARBA" id="ARBA00023180"/>
    </source>
</evidence>
<reference evidence="13 14" key="1">
    <citation type="submission" date="2021-06" db="EMBL/GenBank/DDBJ databases">
        <authorList>
            <person name="Palmer J.M."/>
        </authorList>
    </citation>
    <scope>NUCLEOTIDE SEQUENCE [LARGE SCALE GENOMIC DNA]</scope>
    <source>
        <strain evidence="13 14">MEX-2019</strain>
        <tissue evidence="13">Muscle</tissue>
    </source>
</reference>
<dbReference type="Proteomes" id="UP001311232">
    <property type="component" value="Unassembled WGS sequence"/>
</dbReference>
<protein>
    <recommendedName>
        <fullName evidence="12">Ig-like domain-containing protein</fullName>
    </recommendedName>
</protein>
<dbReference type="SMART" id="SM00409">
    <property type="entry name" value="IG"/>
    <property type="match status" value="1"/>
</dbReference>
<keyword evidence="2 11" id="KW-0812">Transmembrane</keyword>
<keyword evidence="7" id="KW-0325">Glycoprotein</keyword>
<evidence type="ECO:0000256" key="1">
    <source>
        <dbReference type="ARBA" id="ARBA00004479"/>
    </source>
</evidence>
<evidence type="ECO:0000256" key="9">
    <source>
        <dbReference type="ARBA" id="ARBA00038203"/>
    </source>
</evidence>
<feature type="domain" description="Ig-like" evidence="12">
    <location>
        <begin position="57"/>
        <end position="158"/>
    </location>
</feature>
<evidence type="ECO:0000256" key="6">
    <source>
        <dbReference type="ARBA" id="ARBA00023157"/>
    </source>
</evidence>
<dbReference type="FunFam" id="2.60.40.10:FF:000774">
    <property type="entry name" value="Hepatitis A virus cellular receptor 1"/>
    <property type="match status" value="1"/>
</dbReference>
<evidence type="ECO:0000259" key="12">
    <source>
        <dbReference type="PROSITE" id="PS50835"/>
    </source>
</evidence>
<dbReference type="AlphaFoldDB" id="A0AAV9QM52"/>
<accession>A0AAV9QM52</accession>
<evidence type="ECO:0000256" key="4">
    <source>
        <dbReference type="ARBA" id="ARBA00022989"/>
    </source>
</evidence>
<dbReference type="Pfam" id="PF07686">
    <property type="entry name" value="V-set"/>
    <property type="match status" value="1"/>
</dbReference>
<dbReference type="InterPro" id="IPR003599">
    <property type="entry name" value="Ig_sub"/>
</dbReference>
<comment type="similarity">
    <text evidence="9">Belongs to the immunoglobulin superfamily. TIM family.</text>
</comment>
<evidence type="ECO:0000256" key="11">
    <source>
        <dbReference type="SAM" id="Phobius"/>
    </source>
</evidence>
<keyword evidence="8" id="KW-0393">Immunoglobulin domain</keyword>
<evidence type="ECO:0000256" key="2">
    <source>
        <dbReference type="ARBA" id="ARBA00022692"/>
    </source>
</evidence>
<evidence type="ECO:0000256" key="3">
    <source>
        <dbReference type="ARBA" id="ARBA00022729"/>
    </source>
</evidence>
<dbReference type="Gene3D" id="2.60.40.10">
    <property type="entry name" value="Immunoglobulins"/>
    <property type="match status" value="1"/>
</dbReference>
<dbReference type="InterPro" id="IPR013106">
    <property type="entry name" value="Ig_V-set"/>
</dbReference>
<dbReference type="InterPro" id="IPR036179">
    <property type="entry name" value="Ig-like_dom_sf"/>
</dbReference>
<feature type="transmembrane region" description="Helical" evidence="11">
    <location>
        <begin position="214"/>
        <end position="237"/>
    </location>
</feature>
<keyword evidence="4 11" id="KW-1133">Transmembrane helix</keyword>
<evidence type="ECO:0000256" key="8">
    <source>
        <dbReference type="ARBA" id="ARBA00023319"/>
    </source>
</evidence>
<dbReference type="GO" id="GO:0043277">
    <property type="term" value="P:apoptotic cell clearance"/>
    <property type="evidence" value="ECO:0007669"/>
    <property type="project" value="TreeGrafter"/>
</dbReference>
<dbReference type="InterPro" id="IPR007110">
    <property type="entry name" value="Ig-like_dom"/>
</dbReference>
<dbReference type="PROSITE" id="PS50835">
    <property type="entry name" value="IG_LIKE"/>
    <property type="match status" value="1"/>
</dbReference>
<dbReference type="PANTHER" id="PTHR46608">
    <property type="entry name" value="T-CELL IMMUNOGLOBULIN AND MUCIN DOMAIN-CONTAINING PROTEIN 4"/>
    <property type="match status" value="1"/>
</dbReference>
<dbReference type="EMBL" id="JAHHUM010003143">
    <property type="protein sequence ID" value="KAK5598363.1"/>
    <property type="molecule type" value="Genomic_DNA"/>
</dbReference>
<feature type="compositionally biased region" description="Polar residues" evidence="10">
    <location>
        <begin position="163"/>
        <end position="186"/>
    </location>
</feature>
<evidence type="ECO:0000313" key="13">
    <source>
        <dbReference type="EMBL" id="KAK5598363.1"/>
    </source>
</evidence>